<dbReference type="InterPro" id="IPR051119">
    <property type="entry name" value="Nematode_SR-like"/>
</dbReference>
<comment type="caution">
    <text evidence="7">The sequence shown here is derived from an EMBL/GenBank/DDBJ whole genome shotgun (WGS) entry which is preliminary data.</text>
</comment>
<feature type="transmembrane region" description="Helical" evidence="6">
    <location>
        <begin position="87"/>
        <end position="110"/>
    </location>
</feature>
<keyword evidence="8" id="KW-1185">Reference proteome</keyword>
<protein>
    <recommendedName>
        <fullName evidence="6">Serpentine receptor class gamma</fullName>
    </recommendedName>
</protein>
<name>A0A0B2VKV4_TOXCA</name>
<keyword evidence="4 6" id="KW-1133">Transmembrane helix</keyword>
<dbReference type="AlphaFoldDB" id="A0A0B2VKV4"/>
<proteinExistence type="inferred from homology"/>
<comment type="similarity">
    <text evidence="2 6">Belongs to the nematode receptor-like protein srg family.</text>
</comment>
<feature type="transmembrane region" description="Helical" evidence="6">
    <location>
        <begin position="183"/>
        <end position="204"/>
    </location>
</feature>
<accession>A0A0B2VKV4</accession>
<feature type="transmembrane region" description="Helical" evidence="6">
    <location>
        <begin position="45"/>
        <end position="67"/>
    </location>
</feature>
<dbReference type="GO" id="GO:0016020">
    <property type="term" value="C:membrane"/>
    <property type="evidence" value="ECO:0007669"/>
    <property type="project" value="UniProtKB-SubCell"/>
</dbReference>
<dbReference type="PANTHER" id="PTHR31627:SF42">
    <property type="entry name" value="G_PROTEIN_RECEP_F1_2 DOMAIN-CONTAINING PROTEIN-RELATED"/>
    <property type="match status" value="1"/>
</dbReference>
<dbReference type="EMBL" id="JPKZ01001429">
    <property type="protein sequence ID" value="KHN82019.1"/>
    <property type="molecule type" value="Genomic_DNA"/>
</dbReference>
<keyword evidence="5 6" id="KW-0472">Membrane</keyword>
<feature type="transmembrane region" description="Helical" evidence="6">
    <location>
        <begin position="262"/>
        <end position="281"/>
    </location>
</feature>
<feature type="transmembrane region" description="Helical" evidence="6">
    <location>
        <begin position="12"/>
        <end position="33"/>
    </location>
</feature>
<evidence type="ECO:0000256" key="2">
    <source>
        <dbReference type="ARBA" id="ARBA00005692"/>
    </source>
</evidence>
<evidence type="ECO:0000313" key="8">
    <source>
        <dbReference type="Proteomes" id="UP000031036"/>
    </source>
</evidence>
<dbReference type="PANTHER" id="PTHR31627">
    <property type="entry name" value="SERPENTINE RECEPTOR CLASS GAMMA-RELATED"/>
    <property type="match status" value="1"/>
</dbReference>
<dbReference type="Pfam" id="PF02118">
    <property type="entry name" value="Srg"/>
    <property type="match status" value="1"/>
</dbReference>
<evidence type="ECO:0000256" key="3">
    <source>
        <dbReference type="ARBA" id="ARBA00022692"/>
    </source>
</evidence>
<keyword evidence="3 6" id="KW-0812">Transmembrane</keyword>
<evidence type="ECO:0000256" key="5">
    <source>
        <dbReference type="ARBA" id="ARBA00023136"/>
    </source>
</evidence>
<dbReference type="InterPro" id="IPR000609">
    <property type="entry name" value="7TM_GPCR_serpentine_rcpt_Srg"/>
</dbReference>
<feature type="transmembrane region" description="Helical" evidence="6">
    <location>
        <begin position="216"/>
        <end position="242"/>
    </location>
</feature>
<feature type="transmembrane region" description="Helical" evidence="6">
    <location>
        <begin position="131"/>
        <end position="150"/>
    </location>
</feature>
<dbReference type="GO" id="GO:0004888">
    <property type="term" value="F:transmembrane signaling receptor activity"/>
    <property type="evidence" value="ECO:0007669"/>
    <property type="project" value="InterPro"/>
</dbReference>
<comment type="subcellular location">
    <subcellularLocation>
        <location evidence="1">Membrane</location>
        <topology evidence="1">Multi-pass membrane protein</topology>
    </subcellularLocation>
</comment>
<sequence length="336" mass="38690">MTIPRVEVAYKLALYMFTVPSIVLYCLILRILVAKRNEPLFRHPFFRFSTLIAALDCAHLMLFNIFIRLPSMGFLETYYRSMPHSLVRFYVVTSTHLTIARMIGGVLVCLNRFSAILLPFAQKLIWSTNTIRLCYLSVIFMPSLYSYQWLFCECRFTAYKDQSGAMVEIRGISGKTKLRDSTLMFLIYSLVCLIINLSALILYRHRSQRFWGSSRIELNLLLITIAIFAITTLLALFQFLFYISTYGPERFRFMATMLKGSAAWLLDLYFVANGWILVIGSRELRALLFIKNLTAYRQIVKGGDGKNTHQTTLGKRCIKIHCTIKTSDVGIKSSNC</sequence>
<evidence type="ECO:0000256" key="1">
    <source>
        <dbReference type="ARBA" id="ARBA00004141"/>
    </source>
</evidence>
<evidence type="ECO:0000256" key="6">
    <source>
        <dbReference type="RuleBase" id="RU280813"/>
    </source>
</evidence>
<dbReference type="GO" id="GO:0007606">
    <property type="term" value="P:sensory perception of chemical stimulus"/>
    <property type="evidence" value="ECO:0007669"/>
    <property type="project" value="UniProtKB-UniRule"/>
</dbReference>
<dbReference type="Proteomes" id="UP000031036">
    <property type="component" value="Unassembled WGS sequence"/>
</dbReference>
<dbReference type="OMA" id="YFQFAKI"/>
<evidence type="ECO:0000313" key="7">
    <source>
        <dbReference type="EMBL" id="KHN82019.1"/>
    </source>
</evidence>
<gene>
    <name evidence="7" type="ORF">Tcan_16930</name>
</gene>
<dbReference type="STRING" id="6265.A0A0B2VKV4"/>
<reference evidence="7 8" key="1">
    <citation type="submission" date="2014-11" db="EMBL/GenBank/DDBJ databases">
        <title>Genetic blueprint of the zoonotic pathogen Toxocara canis.</title>
        <authorList>
            <person name="Zhu X.-Q."/>
            <person name="Korhonen P.K."/>
            <person name="Cai H."/>
            <person name="Young N.D."/>
            <person name="Nejsum P."/>
            <person name="von Samson-Himmelstjerna G."/>
            <person name="Boag P.R."/>
            <person name="Tan P."/>
            <person name="Li Q."/>
            <person name="Min J."/>
            <person name="Yang Y."/>
            <person name="Wang X."/>
            <person name="Fang X."/>
            <person name="Hall R.S."/>
            <person name="Hofmann A."/>
            <person name="Sternberg P.W."/>
            <person name="Jex A.R."/>
            <person name="Gasser R.B."/>
        </authorList>
    </citation>
    <scope>NUCLEOTIDE SEQUENCE [LARGE SCALE GENOMIC DNA]</scope>
    <source>
        <strain evidence="7">PN_DK_2014</strain>
    </source>
</reference>
<organism evidence="7 8">
    <name type="scientific">Toxocara canis</name>
    <name type="common">Canine roundworm</name>
    <dbReference type="NCBI Taxonomy" id="6265"/>
    <lineage>
        <taxon>Eukaryota</taxon>
        <taxon>Metazoa</taxon>
        <taxon>Ecdysozoa</taxon>
        <taxon>Nematoda</taxon>
        <taxon>Chromadorea</taxon>
        <taxon>Rhabditida</taxon>
        <taxon>Spirurina</taxon>
        <taxon>Ascaridomorpha</taxon>
        <taxon>Ascaridoidea</taxon>
        <taxon>Toxocaridae</taxon>
        <taxon>Toxocara</taxon>
    </lineage>
</organism>
<evidence type="ECO:0000256" key="4">
    <source>
        <dbReference type="ARBA" id="ARBA00022989"/>
    </source>
</evidence>